<comment type="caution">
    <text evidence="2">The sequence shown here is derived from an EMBL/GenBank/DDBJ whole genome shotgun (WGS) entry which is preliminary data.</text>
</comment>
<reference evidence="2" key="1">
    <citation type="submission" date="2023-05" db="EMBL/GenBank/DDBJ databases">
        <title>Nepenthes gracilis genome sequencing.</title>
        <authorList>
            <person name="Fukushima K."/>
        </authorList>
    </citation>
    <scope>NUCLEOTIDE SEQUENCE</scope>
    <source>
        <strain evidence="2">SING2019-196</strain>
    </source>
</reference>
<accession>A0AAD3Y8E8</accession>
<evidence type="ECO:0000313" key="2">
    <source>
        <dbReference type="EMBL" id="GMH30751.1"/>
    </source>
</evidence>
<sequence>MVLLFSRDLLDSLLMKMARSMAFWIFTALAFGLLEFLCCYVVVHHADLSNVVTWLIRVSALVAYVVCPARRSLSSQDTLVTIFGVWLLQPFLAFSRF</sequence>
<keyword evidence="3" id="KW-1185">Reference proteome</keyword>
<protein>
    <submittedName>
        <fullName evidence="2">Uncharacterized protein</fullName>
    </submittedName>
</protein>
<keyword evidence="1" id="KW-0812">Transmembrane</keyword>
<gene>
    <name evidence="2" type="ORF">Nepgr_032594</name>
</gene>
<organism evidence="2 3">
    <name type="scientific">Nepenthes gracilis</name>
    <name type="common">Slender pitcher plant</name>
    <dbReference type="NCBI Taxonomy" id="150966"/>
    <lineage>
        <taxon>Eukaryota</taxon>
        <taxon>Viridiplantae</taxon>
        <taxon>Streptophyta</taxon>
        <taxon>Embryophyta</taxon>
        <taxon>Tracheophyta</taxon>
        <taxon>Spermatophyta</taxon>
        <taxon>Magnoliopsida</taxon>
        <taxon>eudicotyledons</taxon>
        <taxon>Gunneridae</taxon>
        <taxon>Pentapetalae</taxon>
        <taxon>Caryophyllales</taxon>
        <taxon>Nepenthaceae</taxon>
        <taxon>Nepenthes</taxon>
    </lineage>
</organism>
<evidence type="ECO:0000313" key="3">
    <source>
        <dbReference type="Proteomes" id="UP001279734"/>
    </source>
</evidence>
<keyword evidence="1" id="KW-1133">Transmembrane helix</keyword>
<evidence type="ECO:0000256" key="1">
    <source>
        <dbReference type="SAM" id="Phobius"/>
    </source>
</evidence>
<dbReference type="AlphaFoldDB" id="A0AAD3Y8E8"/>
<proteinExistence type="predicted"/>
<keyword evidence="1" id="KW-0472">Membrane</keyword>
<name>A0AAD3Y8E8_NEPGR</name>
<dbReference type="EMBL" id="BSYO01000039">
    <property type="protein sequence ID" value="GMH30751.1"/>
    <property type="molecule type" value="Genomic_DNA"/>
</dbReference>
<feature type="transmembrane region" description="Helical" evidence="1">
    <location>
        <begin position="21"/>
        <end position="43"/>
    </location>
</feature>
<dbReference type="Proteomes" id="UP001279734">
    <property type="component" value="Unassembled WGS sequence"/>
</dbReference>